<keyword evidence="7" id="KW-0770">Synapse</keyword>
<evidence type="ECO:0000256" key="8">
    <source>
        <dbReference type="ARBA" id="ARBA00023065"/>
    </source>
</evidence>
<keyword evidence="12" id="KW-0325">Glycoprotein</keyword>
<organism evidence="20 21">
    <name type="scientific">Elysia crispata</name>
    <name type="common">lettuce slug</name>
    <dbReference type="NCBI Taxonomy" id="231223"/>
    <lineage>
        <taxon>Eukaryota</taxon>
        <taxon>Metazoa</taxon>
        <taxon>Spiralia</taxon>
        <taxon>Lophotrochozoa</taxon>
        <taxon>Mollusca</taxon>
        <taxon>Gastropoda</taxon>
        <taxon>Heterobranchia</taxon>
        <taxon>Euthyneura</taxon>
        <taxon>Panpulmonata</taxon>
        <taxon>Sacoglossa</taxon>
        <taxon>Placobranchoidea</taxon>
        <taxon>Plakobranchidae</taxon>
        <taxon>Elysia</taxon>
    </lineage>
</organism>
<comment type="caution">
    <text evidence="20">The sequence shown here is derived from an EMBL/GenBank/DDBJ whole genome shotgun (WGS) entry which is preliminary data.</text>
</comment>
<dbReference type="PROSITE" id="PS00236">
    <property type="entry name" value="NEUROTR_ION_CHANNEL"/>
    <property type="match status" value="1"/>
</dbReference>
<keyword evidence="8 17" id="KW-0406">Ion transport</keyword>
<evidence type="ECO:0000256" key="14">
    <source>
        <dbReference type="ARBA" id="ARBA00023286"/>
    </source>
</evidence>
<keyword evidence="11" id="KW-0675">Receptor</keyword>
<keyword evidence="15 17" id="KW-0407">Ion channel</keyword>
<evidence type="ECO:0000256" key="11">
    <source>
        <dbReference type="ARBA" id="ARBA00023170"/>
    </source>
</evidence>
<dbReference type="InterPro" id="IPR038050">
    <property type="entry name" value="Neuro_actylchol_rec"/>
</dbReference>
<dbReference type="EMBL" id="JAWDGP010000750">
    <property type="protein sequence ID" value="KAK3797557.1"/>
    <property type="molecule type" value="Genomic_DNA"/>
</dbReference>
<evidence type="ECO:0000256" key="3">
    <source>
        <dbReference type="ARBA" id="ARBA00022475"/>
    </source>
</evidence>
<dbReference type="Gene3D" id="2.70.170.10">
    <property type="entry name" value="Neurotransmitter-gated ion-channel ligand-binding domain"/>
    <property type="match status" value="1"/>
</dbReference>
<name>A0AAE1B0X2_9GAST</name>
<keyword evidence="9 17" id="KW-0472">Membrane</keyword>
<comment type="subcellular location">
    <subcellularLocation>
        <location evidence="16">Postsynaptic cell membrane</location>
        <topology evidence="16">Multi-pass membrane protein</topology>
    </subcellularLocation>
</comment>
<evidence type="ECO:0000256" key="9">
    <source>
        <dbReference type="ARBA" id="ARBA00023136"/>
    </source>
</evidence>
<dbReference type="SUPFAM" id="SSF63712">
    <property type="entry name" value="Nicotinic receptor ligand binding domain-like"/>
    <property type="match status" value="1"/>
</dbReference>
<dbReference type="Pfam" id="PF02932">
    <property type="entry name" value="Neur_chan_memb"/>
    <property type="match status" value="1"/>
</dbReference>
<dbReference type="AlphaFoldDB" id="A0AAE1B0X2"/>
<keyword evidence="13" id="KW-0628">Postsynaptic cell membrane</keyword>
<keyword evidence="2 17" id="KW-0813">Transport</keyword>
<evidence type="ECO:0000256" key="7">
    <source>
        <dbReference type="ARBA" id="ARBA00023018"/>
    </source>
</evidence>
<evidence type="ECO:0000259" key="18">
    <source>
        <dbReference type="Pfam" id="PF02931"/>
    </source>
</evidence>
<feature type="transmembrane region" description="Helical" evidence="17">
    <location>
        <begin position="310"/>
        <end position="334"/>
    </location>
</feature>
<evidence type="ECO:0000256" key="5">
    <source>
        <dbReference type="ARBA" id="ARBA00022729"/>
    </source>
</evidence>
<feature type="transmembrane region" description="Helical" evidence="17">
    <location>
        <begin position="560"/>
        <end position="578"/>
    </location>
</feature>
<dbReference type="InterPro" id="IPR002394">
    <property type="entry name" value="Nicotinic_acetylcholine_rcpt"/>
</dbReference>
<evidence type="ECO:0000256" key="2">
    <source>
        <dbReference type="ARBA" id="ARBA00022448"/>
    </source>
</evidence>
<accession>A0AAE1B0X2</accession>
<evidence type="ECO:0000256" key="10">
    <source>
        <dbReference type="ARBA" id="ARBA00023157"/>
    </source>
</evidence>
<dbReference type="CDD" id="cd19064">
    <property type="entry name" value="LGIC_TM_nAChR"/>
    <property type="match status" value="1"/>
</dbReference>
<dbReference type="NCBIfam" id="TIGR00860">
    <property type="entry name" value="LIC"/>
    <property type="match status" value="1"/>
</dbReference>
<keyword evidence="4 17" id="KW-0812">Transmembrane</keyword>
<dbReference type="InterPro" id="IPR036719">
    <property type="entry name" value="Neuro-gated_channel_TM_sf"/>
</dbReference>
<dbReference type="PANTHER" id="PTHR18945">
    <property type="entry name" value="NEUROTRANSMITTER GATED ION CHANNEL"/>
    <property type="match status" value="1"/>
</dbReference>
<dbReference type="Proteomes" id="UP001283361">
    <property type="component" value="Unassembled WGS sequence"/>
</dbReference>
<evidence type="ECO:0000259" key="19">
    <source>
        <dbReference type="Pfam" id="PF02932"/>
    </source>
</evidence>
<dbReference type="InterPro" id="IPR018000">
    <property type="entry name" value="Neurotransmitter_ion_chnl_CS"/>
</dbReference>
<feature type="transmembrane region" description="Helical" evidence="17">
    <location>
        <begin position="341"/>
        <end position="362"/>
    </location>
</feature>
<keyword evidence="3" id="KW-1003">Cell membrane</keyword>
<evidence type="ECO:0000256" key="13">
    <source>
        <dbReference type="ARBA" id="ARBA00023257"/>
    </source>
</evidence>
<evidence type="ECO:0000256" key="6">
    <source>
        <dbReference type="ARBA" id="ARBA00022989"/>
    </source>
</evidence>
<dbReference type="Pfam" id="PF02931">
    <property type="entry name" value="Neur_chan_LBD"/>
    <property type="match status" value="1"/>
</dbReference>
<dbReference type="FunFam" id="2.70.170.10:FF:000016">
    <property type="entry name" value="Nicotinic acetylcholine receptor subunit"/>
    <property type="match status" value="1"/>
</dbReference>
<dbReference type="GO" id="GO:0004888">
    <property type="term" value="F:transmembrane signaling receptor activity"/>
    <property type="evidence" value="ECO:0007669"/>
    <property type="project" value="InterPro"/>
</dbReference>
<keyword evidence="5" id="KW-0732">Signal</keyword>
<dbReference type="InterPro" id="IPR006201">
    <property type="entry name" value="Neur_channel"/>
</dbReference>
<evidence type="ECO:0008006" key="22">
    <source>
        <dbReference type="Google" id="ProtNLM"/>
    </source>
</evidence>
<evidence type="ECO:0000256" key="15">
    <source>
        <dbReference type="ARBA" id="ARBA00023303"/>
    </source>
</evidence>
<dbReference type="InterPro" id="IPR006202">
    <property type="entry name" value="Neur_chan_lig-bd"/>
</dbReference>
<dbReference type="PRINTS" id="PR00254">
    <property type="entry name" value="NICOTINICR"/>
</dbReference>
<reference evidence="20" key="1">
    <citation type="journal article" date="2023" name="G3 (Bethesda)">
        <title>A reference genome for the long-term kleptoplast-retaining sea slug Elysia crispata morphotype clarki.</title>
        <authorList>
            <person name="Eastman K.E."/>
            <person name="Pendleton A.L."/>
            <person name="Shaikh M.A."/>
            <person name="Suttiyut T."/>
            <person name="Ogas R."/>
            <person name="Tomko P."/>
            <person name="Gavelis G."/>
            <person name="Widhalm J.R."/>
            <person name="Wisecaver J.H."/>
        </authorList>
    </citation>
    <scope>NUCLEOTIDE SEQUENCE</scope>
    <source>
        <strain evidence="20">ECLA1</strain>
    </source>
</reference>
<evidence type="ECO:0000313" key="20">
    <source>
        <dbReference type="EMBL" id="KAK3797557.1"/>
    </source>
</evidence>
<dbReference type="GO" id="GO:0045211">
    <property type="term" value="C:postsynaptic membrane"/>
    <property type="evidence" value="ECO:0007669"/>
    <property type="project" value="UniProtKB-SubCell"/>
</dbReference>
<keyword evidence="6 17" id="KW-1133">Transmembrane helix</keyword>
<dbReference type="SUPFAM" id="SSF90112">
    <property type="entry name" value="Neurotransmitter-gated ion-channel transmembrane pore"/>
    <property type="match status" value="1"/>
</dbReference>
<sequence>MLSLSAPGQHWIMIIEPHLMSTASVARLGANHRFLPTVMKLTRIEYQVDKSSSLLFMKISHLSFLKRNGTVIMLVFVLVTAIIVGHRGDCKLDARGENERRLIYDLFEKKGYNPLIRPVPNNNDSLEISFSLALSQIINVDEVNQVMKTNVWLQVYWDDYQLAWDPFQYGNIDSFRIKPEKVWVPDFVLFNNADGNFEVTYKSNCVLYSSGNVNWIPPAIYQSSCSIDVLYFPFDQQVCEMKFGSWTHKGNALTYKFYQNMDKLDLTDYLKSGSWDIIDCPGKILTIKDEITNEYKEQIIFNFVLRRKTLFYTVNLIIPCVLISFVSICVFALPADAGEKITLCISILLALVVFLLLVSKILPPSLTIPLIAKYLLFTFIMNLIAILSTVIVISRNYRTPRTHQMPRWVRIVFLRELPKYLFMKRPDHDERWEGSTYNPPPSFHSTAEGRRNNLLIPLNTSEALGTGMGNDDLLELNEVKRRPNQRKNDSKCASSIQSAFFDHPPEQQVDKLNGDQMLITPELHKTIEAVRFISHHLKTEEDYDAVLEDWKYVARVLDRLLLIIFLLVTMAGTTGILLNAPHILEYVDQDKIMTELLDYIKEAKANYTRSLLASGL</sequence>
<dbReference type="FunFam" id="1.20.58.390:FF:000038">
    <property type="entry name" value="Acetylcholine receptor subunit beta-like 1"/>
    <property type="match status" value="1"/>
</dbReference>
<dbReference type="GO" id="GO:0022848">
    <property type="term" value="F:acetylcholine-gated monoatomic cation-selective channel activity"/>
    <property type="evidence" value="ECO:0007669"/>
    <property type="project" value="InterPro"/>
</dbReference>
<feature type="transmembrane region" description="Helical" evidence="17">
    <location>
        <begin position="374"/>
        <end position="393"/>
    </location>
</feature>
<evidence type="ECO:0000256" key="17">
    <source>
        <dbReference type="RuleBase" id="RU000687"/>
    </source>
</evidence>
<keyword evidence="10" id="KW-1015">Disulfide bond</keyword>
<evidence type="ECO:0000256" key="12">
    <source>
        <dbReference type="ARBA" id="ARBA00023180"/>
    </source>
</evidence>
<feature type="domain" description="Neurotransmitter-gated ion-channel transmembrane" evidence="19">
    <location>
        <begin position="316"/>
        <end position="576"/>
    </location>
</feature>
<keyword evidence="14" id="KW-1071">Ligand-gated ion channel</keyword>
<evidence type="ECO:0000256" key="4">
    <source>
        <dbReference type="ARBA" id="ARBA00022692"/>
    </source>
</evidence>
<proteinExistence type="inferred from homology"/>
<dbReference type="InterPro" id="IPR036734">
    <property type="entry name" value="Neur_chan_lig-bd_sf"/>
</dbReference>
<dbReference type="InterPro" id="IPR006029">
    <property type="entry name" value="Neurotrans-gated_channel_TM"/>
</dbReference>
<dbReference type="GO" id="GO:0007271">
    <property type="term" value="P:synaptic transmission, cholinergic"/>
    <property type="evidence" value="ECO:0007669"/>
    <property type="project" value="UniProtKB-ARBA"/>
</dbReference>
<dbReference type="PRINTS" id="PR00252">
    <property type="entry name" value="NRIONCHANNEL"/>
</dbReference>
<gene>
    <name evidence="20" type="ORF">RRG08_054586</name>
</gene>
<evidence type="ECO:0000256" key="1">
    <source>
        <dbReference type="ARBA" id="ARBA00009237"/>
    </source>
</evidence>
<dbReference type="Gene3D" id="1.20.58.390">
    <property type="entry name" value="Neurotransmitter-gated ion-channel transmembrane domain"/>
    <property type="match status" value="2"/>
</dbReference>
<dbReference type="FunFam" id="1.20.58.390:FF:000022">
    <property type="entry name" value="Nicotinic acetylcholine receptor subunit alpha4"/>
    <property type="match status" value="1"/>
</dbReference>
<protein>
    <recommendedName>
        <fullName evidence="22">Nicotinic acetylcholine receptor beta 1 subunit</fullName>
    </recommendedName>
</protein>
<comment type="similarity">
    <text evidence="1">Belongs to the ligand-gated ion channel (TC 1.A.9) family. Acetylcholine receptor (TC 1.A.9.1) subfamily.</text>
</comment>
<keyword evidence="21" id="KW-1185">Reference proteome</keyword>
<feature type="domain" description="Neurotransmitter-gated ion-channel ligand-binding" evidence="18">
    <location>
        <begin position="99"/>
        <end position="309"/>
    </location>
</feature>
<evidence type="ECO:0000313" key="21">
    <source>
        <dbReference type="Proteomes" id="UP001283361"/>
    </source>
</evidence>
<evidence type="ECO:0000256" key="16">
    <source>
        <dbReference type="ARBA" id="ARBA00034104"/>
    </source>
</evidence>